<reference evidence="3 4" key="1">
    <citation type="journal article" date="2022" name="G3 (Bethesda)">
        <title>Evaluating Illumina-, Nanopore-, and PacBio-based genome assembly strategies with the bald notothen, Trematomus borchgrevinki.</title>
        <authorList>
            <person name="Rayamajhi N."/>
            <person name="Cheng C.C."/>
            <person name="Catchen J.M."/>
        </authorList>
    </citation>
    <scope>NUCLEOTIDE SEQUENCE [LARGE SCALE GENOMIC DNA]</scope>
    <source>
        <strain evidence="3">AGRC-2024</strain>
    </source>
</reference>
<keyword evidence="2" id="KW-0732">Signal</keyword>
<comment type="caution">
    <text evidence="3">The sequence shown here is derived from an EMBL/GenBank/DDBJ whole genome shotgun (WGS) entry which is preliminary data.</text>
</comment>
<accession>A0ABD2H2P9</accession>
<evidence type="ECO:0000313" key="3">
    <source>
        <dbReference type="EMBL" id="KAL3060652.1"/>
    </source>
</evidence>
<feature type="signal peptide" evidence="2">
    <location>
        <begin position="1"/>
        <end position="22"/>
    </location>
</feature>
<dbReference type="Proteomes" id="UP001619887">
    <property type="component" value="Unassembled WGS sequence"/>
</dbReference>
<feature type="chain" id="PRO_5044845139" evidence="2">
    <location>
        <begin position="23"/>
        <end position="80"/>
    </location>
</feature>
<dbReference type="EMBL" id="JBIYXZ010002073">
    <property type="protein sequence ID" value="KAL3060652.1"/>
    <property type="molecule type" value="Genomic_DNA"/>
</dbReference>
<evidence type="ECO:0000256" key="2">
    <source>
        <dbReference type="SAM" id="SignalP"/>
    </source>
</evidence>
<organism evidence="3 4">
    <name type="scientific">Pagothenia borchgrevinki</name>
    <name type="common">Bald rockcod</name>
    <name type="synonym">Trematomus borchgrevinki</name>
    <dbReference type="NCBI Taxonomy" id="8213"/>
    <lineage>
        <taxon>Eukaryota</taxon>
        <taxon>Metazoa</taxon>
        <taxon>Chordata</taxon>
        <taxon>Craniata</taxon>
        <taxon>Vertebrata</taxon>
        <taxon>Euteleostomi</taxon>
        <taxon>Actinopterygii</taxon>
        <taxon>Neopterygii</taxon>
        <taxon>Teleostei</taxon>
        <taxon>Neoteleostei</taxon>
        <taxon>Acanthomorphata</taxon>
        <taxon>Eupercaria</taxon>
        <taxon>Perciformes</taxon>
        <taxon>Notothenioidei</taxon>
        <taxon>Nototheniidae</taxon>
        <taxon>Pagothenia</taxon>
    </lineage>
</organism>
<protein>
    <submittedName>
        <fullName evidence="3">Uncharacterized protein</fullName>
    </submittedName>
</protein>
<gene>
    <name evidence="3" type="ORF">OYC64_015081</name>
</gene>
<name>A0ABD2H2P9_PAGBO</name>
<proteinExistence type="predicted"/>
<feature type="compositionally biased region" description="Basic and acidic residues" evidence="1">
    <location>
        <begin position="29"/>
        <end position="38"/>
    </location>
</feature>
<keyword evidence="4" id="KW-1185">Reference proteome</keyword>
<sequence length="80" mass="8900">MKTFCVAVAVVLTCICIQESSAVPSYSLKRQEMEEPRNNDSPGTEELPEEPERPVWGDLLLRSDDMRDVGIDPNPGPIKV</sequence>
<evidence type="ECO:0000256" key="1">
    <source>
        <dbReference type="SAM" id="MobiDB-lite"/>
    </source>
</evidence>
<dbReference type="AlphaFoldDB" id="A0ABD2H2P9"/>
<reference evidence="3 4" key="2">
    <citation type="journal article" date="2024" name="G3 (Bethesda)">
        <title>The genome of the cryopelagic Antarctic bald notothen, Trematomus borchgrevinki.</title>
        <authorList>
            <person name="Rayamajhi N."/>
            <person name="Rivera-Colon A.G."/>
            <person name="Minhas B.F."/>
            <person name="Cheng C.C."/>
            <person name="Catchen J.M."/>
        </authorList>
    </citation>
    <scope>NUCLEOTIDE SEQUENCE [LARGE SCALE GENOMIC DNA]</scope>
    <source>
        <strain evidence="3">AGRC-2024</strain>
    </source>
</reference>
<feature type="region of interest" description="Disordered" evidence="1">
    <location>
        <begin position="26"/>
        <end position="58"/>
    </location>
</feature>
<evidence type="ECO:0000313" key="4">
    <source>
        <dbReference type="Proteomes" id="UP001619887"/>
    </source>
</evidence>